<evidence type="ECO:0000256" key="1">
    <source>
        <dbReference type="ARBA" id="ARBA00022814"/>
    </source>
</evidence>
<dbReference type="Pfam" id="PF02357">
    <property type="entry name" value="NusG"/>
    <property type="match status" value="1"/>
</dbReference>
<dbReference type="InterPro" id="IPR008991">
    <property type="entry name" value="Translation_prot_SH3-like_sf"/>
</dbReference>
<sequence>MPNAGHPWWVARTRTRQEKALARSLHGKGIGYFLPLVSRPQKNRDRMRTSIVPLFEGYLFFQADAQERLTIIQTGHLAQALPVKGQDALHAQLQAIAKVCELKIGLELADFAQVGKKVRIIAGPFTGLTGTISKGRKASRLILKVDAIGQAVAVEISLDQVQPE</sequence>
<dbReference type="EMBL" id="JADBGG010000026">
    <property type="protein sequence ID" value="MBE1426411.1"/>
    <property type="molecule type" value="Genomic_DNA"/>
</dbReference>
<dbReference type="CDD" id="cd09895">
    <property type="entry name" value="NGN_SP_UpxY"/>
    <property type="match status" value="1"/>
</dbReference>
<evidence type="ECO:0000259" key="4">
    <source>
        <dbReference type="Pfam" id="PF02357"/>
    </source>
</evidence>
<reference evidence="5 6" key="1">
    <citation type="submission" date="2020-10" db="EMBL/GenBank/DDBJ databases">
        <title>Genomic Encyclopedia of Type Strains, Phase IV (KMG-IV): sequencing the most valuable type-strain genomes for metagenomic binning, comparative biology and taxonomic classification.</title>
        <authorList>
            <person name="Goeker M."/>
        </authorList>
    </citation>
    <scope>NUCLEOTIDE SEQUENCE [LARGE SCALE GENOMIC DNA]</scope>
    <source>
        <strain evidence="5 6">DSM 4194</strain>
    </source>
</reference>
<keyword evidence="2" id="KW-0805">Transcription regulation</keyword>
<dbReference type="PANTHER" id="PTHR30265">
    <property type="entry name" value="RHO-INTERACTING TRANSCRIPTION TERMINATION FACTOR NUSG"/>
    <property type="match status" value="1"/>
</dbReference>
<evidence type="ECO:0000313" key="6">
    <source>
        <dbReference type="Proteomes" id="UP000639010"/>
    </source>
</evidence>
<dbReference type="InterPro" id="IPR036735">
    <property type="entry name" value="NGN_dom_sf"/>
</dbReference>
<keyword evidence="3" id="KW-0804">Transcription</keyword>
<dbReference type="PANTHER" id="PTHR30265:SF4">
    <property type="entry name" value="KOW MOTIF FAMILY PROTEIN, EXPRESSED"/>
    <property type="match status" value="1"/>
</dbReference>
<organism evidence="5 6">
    <name type="scientific">Desulfomicrobium macestii</name>
    <dbReference type="NCBI Taxonomy" id="90731"/>
    <lineage>
        <taxon>Bacteria</taxon>
        <taxon>Pseudomonadati</taxon>
        <taxon>Thermodesulfobacteriota</taxon>
        <taxon>Desulfovibrionia</taxon>
        <taxon>Desulfovibrionales</taxon>
        <taxon>Desulfomicrobiaceae</taxon>
        <taxon>Desulfomicrobium</taxon>
    </lineage>
</organism>
<dbReference type="SUPFAM" id="SSF82679">
    <property type="entry name" value="N-utilization substance G protein NusG, N-terminal domain"/>
    <property type="match status" value="1"/>
</dbReference>
<dbReference type="InterPro" id="IPR043425">
    <property type="entry name" value="NusG-like"/>
</dbReference>
<dbReference type="InterPro" id="IPR006645">
    <property type="entry name" value="NGN-like_dom"/>
</dbReference>
<dbReference type="Proteomes" id="UP000639010">
    <property type="component" value="Unassembled WGS sequence"/>
</dbReference>
<feature type="domain" description="NusG-like N-terminal" evidence="4">
    <location>
        <begin position="7"/>
        <end position="72"/>
    </location>
</feature>
<evidence type="ECO:0000313" key="5">
    <source>
        <dbReference type="EMBL" id="MBE1426411.1"/>
    </source>
</evidence>
<evidence type="ECO:0000256" key="2">
    <source>
        <dbReference type="ARBA" id="ARBA00023015"/>
    </source>
</evidence>
<accession>A0ABR9H6S3</accession>
<keyword evidence="1" id="KW-0889">Transcription antitermination</keyword>
<evidence type="ECO:0000256" key="3">
    <source>
        <dbReference type="ARBA" id="ARBA00023163"/>
    </source>
</evidence>
<name>A0ABR9H6S3_9BACT</name>
<keyword evidence="6" id="KW-1185">Reference proteome</keyword>
<proteinExistence type="predicted"/>
<dbReference type="CDD" id="cd06091">
    <property type="entry name" value="KOW_NusG"/>
    <property type="match status" value="1"/>
</dbReference>
<protein>
    <submittedName>
        <fullName evidence="5">Transcription antitermination factor NusG</fullName>
    </submittedName>
</protein>
<dbReference type="RefSeq" id="WP_192624411.1">
    <property type="nucleotide sequence ID" value="NZ_JADBGG010000026.1"/>
</dbReference>
<gene>
    <name evidence="5" type="ORF">H4684_003076</name>
</gene>
<dbReference type="Gene3D" id="3.30.70.940">
    <property type="entry name" value="NusG, N-terminal domain"/>
    <property type="match status" value="1"/>
</dbReference>
<comment type="caution">
    <text evidence="5">The sequence shown here is derived from an EMBL/GenBank/DDBJ whole genome shotgun (WGS) entry which is preliminary data.</text>
</comment>
<dbReference type="SUPFAM" id="SSF50104">
    <property type="entry name" value="Translation proteins SH3-like domain"/>
    <property type="match status" value="1"/>
</dbReference>